<evidence type="ECO:0000256" key="1">
    <source>
        <dbReference type="SAM" id="MobiDB-lite"/>
    </source>
</evidence>
<evidence type="ECO:0000313" key="2">
    <source>
        <dbReference type="EMBL" id="KRR19557.1"/>
    </source>
</evidence>
<organism evidence="2 3">
    <name type="scientific">Bradyrhizobium lablabi</name>
    <dbReference type="NCBI Taxonomy" id="722472"/>
    <lineage>
        <taxon>Bacteria</taxon>
        <taxon>Pseudomonadati</taxon>
        <taxon>Pseudomonadota</taxon>
        <taxon>Alphaproteobacteria</taxon>
        <taxon>Hyphomicrobiales</taxon>
        <taxon>Nitrobacteraceae</taxon>
        <taxon>Bradyrhizobium</taxon>
    </lineage>
</organism>
<name>A0A0R3MNR2_9BRAD</name>
<dbReference type="EMBL" id="LLYB01000094">
    <property type="protein sequence ID" value="KRR19557.1"/>
    <property type="molecule type" value="Genomic_DNA"/>
</dbReference>
<proteinExistence type="predicted"/>
<dbReference type="Proteomes" id="UP000051660">
    <property type="component" value="Unassembled WGS sequence"/>
</dbReference>
<feature type="region of interest" description="Disordered" evidence="1">
    <location>
        <begin position="193"/>
        <end position="216"/>
    </location>
</feature>
<feature type="compositionally biased region" description="Low complexity" evidence="1">
    <location>
        <begin position="194"/>
        <end position="209"/>
    </location>
</feature>
<reference evidence="2 3" key="1">
    <citation type="submission" date="2014-03" db="EMBL/GenBank/DDBJ databases">
        <title>Bradyrhizobium valentinum sp. nov., isolated from effective nodules of Lupinus mariae-josephae, a lupine endemic of basic-lime soils in Eastern Spain.</title>
        <authorList>
            <person name="Duran D."/>
            <person name="Rey L."/>
            <person name="Navarro A."/>
            <person name="Busquets A."/>
            <person name="Imperial J."/>
            <person name="Ruiz-Argueso T."/>
        </authorList>
    </citation>
    <scope>NUCLEOTIDE SEQUENCE [LARGE SCALE GENOMIC DNA]</scope>
    <source>
        <strain evidence="2 3">CCBAU 23086</strain>
    </source>
</reference>
<protein>
    <submittedName>
        <fullName evidence="2">Uncharacterized protein</fullName>
    </submittedName>
</protein>
<dbReference type="AlphaFoldDB" id="A0A0R3MNR2"/>
<gene>
    <name evidence="2" type="ORF">CQ14_17225</name>
</gene>
<sequence>MFRMFRRSLAVFAILAAIIIAANYTPLLFLHSDQDNCAFGPVSNEQYRAYLREAKNRQRTKWSAFSRDDQGIGRELRSRLSDMDADGATVYERIAIMHAILRAIGAEYLSTDGRTEADPFEGARKRRRDVEFHYRVDINRLVFFQPYPRQEWIIATIQDPDIPRPEITKLYGDRSISAAMVSIFDHPPLEFLTPSGQSCPPSPSPEAAARYQAKPK</sequence>
<evidence type="ECO:0000313" key="3">
    <source>
        <dbReference type="Proteomes" id="UP000051660"/>
    </source>
</evidence>
<dbReference type="OrthoDB" id="8456522at2"/>
<accession>A0A0R3MNR2</accession>
<comment type="caution">
    <text evidence="2">The sequence shown here is derived from an EMBL/GenBank/DDBJ whole genome shotgun (WGS) entry which is preliminary data.</text>
</comment>
<dbReference type="RefSeq" id="WP_057860973.1">
    <property type="nucleotide sequence ID" value="NZ_LLYB01000094.1"/>
</dbReference>